<organism evidence="23 24">
    <name type="scientific">Anaeromassilibacillus senegalensis</name>
    <dbReference type="NCBI Taxonomy" id="1673717"/>
    <lineage>
        <taxon>Bacteria</taxon>
        <taxon>Bacillati</taxon>
        <taxon>Bacillota</taxon>
        <taxon>Clostridia</taxon>
        <taxon>Eubacteriales</taxon>
        <taxon>Acutalibacteraceae</taxon>
        <taxon>Anaeromassilibacillus</taxon>
    </lineage>
</organism>
<dbReference type="RefSeq" id="WP_237966547.1">
    <property type="nucleotide sequence ID" value="NZ_JAKNHQ010000004.1"/>
</dbReference>
<gene>
    <name evidence="18" type="primary">nnrE</name>
    <name evidence="17" type="synonym">nnrD</name>
    <name evidence="23" type="ORF">L0P57_04605</name>
</gene>
<dbReference type="NCBIfam" id="TIGR00197">
    <property type="entry name" value="yjeF_nterm"/>
    <property type="match status" value="1"/>
</dbReference>
<evidence type="ECO:0000259" key="20">
    <source>
        <dbReference type="PROSITE" id="PS50206"/>
    </source>
</evidence>
<dbReference type="EC" id="4.2.1.136" evidence="19"/>
<feature type="domain" description="YjeF C-terminal" evidence="21">
    <location>
        <begin position="226"/>
        <end position="509"/>
    </location>
</feature>
<dbReference type="HAMAP" id="MF_01966">
    <property type="entry name" value="NADHX_epimerase"/>
    <property type="match status" value="1"/>
</dbReference>
<feature type="binding site" evidence="18">
    <location>
        <begin position="57"/>
        <end position="61"/>
    </location>
    <ligand>
        <name>(6S)-NADPHX</name>
        <dbReference type="ChEBI" id="CHEBI:64076"/>
    </ligand>
</feature>
<protein>
    <recommendedName>
        <fullName evidence="19">Bifunctional NAD(P)H-hydrate repair enzyme</fullName>
    </recommendedName>
    <alternativeName>
        <fullName evidence="19">Nicotinamide nucleotide repair protein</fullName>
    </alternativeName>
    <domain>
        <recommendedName>
            <fullName evidence="19">ADP-dependent (S)-NAD(P)H-hydrate dehydratase</fullName>
            <ecNumber evidence="19">4.2.1.136</ecNumber>
        </recommendedName>
        <alternativeName>
            <fullName evidence="19">ADP-dependent NAD(P)HX dehydratase</fullName>
        </alternativeName>
    </domain>
    <domain>
        <recommendedName>
            <fullName evidence="19">NAD(P)H-hydrate epimerase</fullName>
            <ecNumber evidence="19">5.1.99.6</ecNumber>
        </recommendedName>
    </domain>
</protein>
<keyword evidence="7 17" id="KW-0067">ATP-binding</keyword>
<evidence type="ECO:0000256" key="7">
    <source>
        <dbReference type="ARBA" id="ARBA00022840"/>
    </source>
</evidence>
<comment type="function">
    <text evidence="18">Catalyzes the epimerization of the S- and R-forms of NAD(P)HX, a damaged form of NAD(P)H that is a result of enzymatic or heat-dependent hydration. This is a prerequisite for the S-specific NAD(P)H-hydrate dehydratase to allow the repair of both epimers of NAD(P)HX.</text>
</comment>
<evidence type="ECO:0000256" key="17">
    <source>
        <dbReference type="HAMAP-Rule" id="MF_01965"/>
    </source>
</evidence>
<evidence type="ECO:0000256" key="14">
    <source>
        <dbReference type="ARBA" id="ARBA00025153"/>
    </source>
</evidence>
<evidence type="ECO:0000256" key="2">
    <source>
        <dbReference type="ARBA" id="ARBA00000909"/>
    </source>
</evidence>
<evidence type="ECO:0000256" key="1">
    <source>
        <dbReference type="ARBA" id="ARBA00000013"/>
    </source>
</evidence>
<feature type="binding site" evidence="17">
    <location>
        <position position="332"/>
    </location>
    <ligand>
        <name>(6S)-NADPHX</name>
        <dbReference type="ChEBI" id="CHEBI:64076"/>
    </ligand>
</feature>
<dbReference type="InterPro" id="IPR036652">
    <property type="entry name" value="YjeF_N_dom_sf"/>
</dbReference>
<keyword evidence="13" id="KW-0511">Multifunctional enzyme</keyword>
<comment type="similarity">
    <text evidence="17">Belongs to the NnrD/CARKD family.</text>
</comment>
<comment type="catalytic activity">
    <reaction evidence="16 17 19">
        <text>(6S)-NADPHX + ADP = AMP + phosphate + NADPH + H(+)</text>
        <dbReference type="Rhea" id="RHEA:32235"/>
        <dbReference type="ChEBI" id="CHEBI:15378"/>
        <dbReference type="ChEBI" id="CHEBI:43474"/>
        <dbReference type="ChEBI" id="CHEBI:57783"/>
        <dbReference type="ChEBI" id="CHEBI:64076"/>
        <dbReference type="ChEBI" id="CHEBI:456215"/>
        <dbReference type="ChEBI" id="CHEBI:456216"/>
        <dbReference type="EC" id="4.2.1.136"/>
    </reaction>
</comment>
<evidence type="ECO:0000256" key="10">
    <source>
        <dbReference type="ARBA" id="ARBA00023027"/>
    </source>
</evidence>
<feature type="binding site" evidence="17">
    <location>
        <position position="449"/>
    </location>
    <ligand>
        <name>AMP</name>
        <dbReference type="ChEBI" id="CHEBI:456215"/>
    </ligand>
</feature>
<evidence type="ECO:0000256" key="15">
    <source>
        <dbReference type="ARBA" id="ARBA00048238"/>
    </source>
</evidence>
<comment type="similarity">
    <text evidence="4 19">In the C-terminal section; belongs to the NnrD/CARKD family.</text>
</comment>
<dbReference type="Gene3D" id="3.40.50.10260">
    <property type="entry name" value="YjeF N-terminal domain"/>
    <property type="match status" value="1"/>
</dbReference>
<evidence type="ECO:0000256" key="16">
    <source>
        <dbReference type="ARBA" id="ARBA00049209"/>
    </source>
</evidence>
<dbReference type="PROSITE" id="PS50206">
    <property type="entry name" value="RHODANESE_3"/>
    <property type="match status" value="1"/>
</dbReference>
<evidence type="ECO:0000256" key="5">
    <source>
        <dbReference type="ARBA" id="ARBA00022723"/>
    </source>
</evidence>
<evidence type="ECO:0000256" key="19">
    <source>
        <dbReference type="PIRNR" id="PIRNR017184"/>
    </source>
</evidence>
<dbReference type="EC" id="5.1.99.6" evidence="19"/>
<dbReference type="Gene3D" id="3.40.1190.20">
    <property type="match status" value="1"/>
</dbReference>
<evidence type="ECO:0000259" key="22">
    <source>
        <dbReference type="PROSITE" id="PS51385"/>
    </source>
</evidence>
<dbReference type="SUPFAM" id="SSF53613">
    <property type="entry name" value="Ribokinase-like"/>
    <property type="match status" value="1"/>
</dbReference>
<evidence type="ECO:0000256" key="4">
    <source>
        <dbReference type="ARBA" id="ARBA00009524"/>
    </source>
</evidence>
<evidence type="ECO:0000256" key="18">
    <source>
        <dbReference type="HAMAP-Rule" id="MF_01966"/>
    </source>
</evidence>
<evidence type="ECO:0000256" key="6">
    <source>
        <dbReference type="ARBA" id="ARBA00022741"/>
    </source>
</evidence>
<keyword evidence="5 18" id="KW-0479">Metal-binding</keyword>
<feature type="domain" description="YjeF N-terminal" evidence="22">
    <location>
        <begin position="9"/>
        <end position="216"/>
    </location>
</feature>
<dbReference type="Pfam" id="PF03853">
    <property type="entry name" value="YjeF_N"/>
    <property type="match status" value="1"/>
</dbReference>
<feature type="domain" description="Rhodanese" evidence="20">
    <location>
        <begin position="47"/>
        <end position="88"/>
    </location>
</feature>
<feature type="binding site" evidence="18">
    <location>
        <position position="126"/>
    </location>
    <ligand>
        <name>K(+)</name>
        <dbReference type="ChEBI" id="CHEBI:29103"/>
    </ligand>
</feature>
<feature type="binding site" evidence="17">
    <location>
        <position position="261"/>
    </location>
    <ligand>
        <name>(6S)-NADPHX</name>
        <dbReference type="ChEBI" id="CHEBI:64076"/>
    </ligand>
</feature>
<comment type="similarity">
    <text evidence="3 19">In the N-terminal section; belongs to the NnrE/AIBP family.</text>
</comment>
<keyword evidence="6 17" id="KW-0547">Nucleotide-binding</keyword>
<evidence type="ECO:0000256" key="13">
    <source>
        <dbReference type="ARBA" id="ARBA00023268"/>
    </source>
</evidence>
<keyword evidence="10 17" id="KW-0520">NAD</keyword>
<keyword evidence="11 18" id="KW-0413">Isomerase</keyword>
<proteinExistence type="inferred from homology"/>
<comment type="subunit">
    <text evidence="17">Homotetramer.</text>
</comment>
<comment type="catalytic activity">
    <reaction evidence="1 18 19">
        <text>(6R)-NADHX = (6S)-NADHX</text>
        <dbReference type="Rhea" id="RHEA:32215"/>
        <dbReference type="ChEBI" id="CHEBI:64074"/>
        <dbReference type="ChEBI" id="CHEBI:64075"/>
        <dbReference type="EC" id="5.1.99.6"/>
    </reaction>
</comment>
<evidence type="ECO:0000313" key="23">
    <source>
        <dbReference type="EMBL" id="MCG4610215.1"/>
    </source>
</evidence>
<dbReference type="InterPro" id="IPR001763">
    <property type="entry name" value="Rhodanese-like_dom"/>
</dbReference>
<dbReference type="Proteomes" id="UP001298681">
    <property type="component" value="Unassembled WGS sequence"/>
</dbReference>
<feature type="binding site" evidence="17">
    <location>
        <begin position="420"/>
        <end position="424"/>
    </location>
    <ligand>
        <name>AMP</name>
        <dbReference type="ChEBI" id="CHEBI:456215"/>
    </ligand>
</feature>
<reference evidence="23 24" key="1">
    <citation type="submission" date="2022-01" db="EMBL/GenBank/DDBJ databases">
        <title>Collection of gut derived symbiotic bacterial strains cultured from healthy donors.</title>
        <authorList>
            <person name="Lin H."/>
            <person name="Kohout C."/>
            <person name="Waligurski E."/>
            <person name="Pamer E.G."/>
        </authorList>
    </citation>
    <scope>NUCLEOTIDE SEQUENCE [LARGE SCALE GENOMIC DNA]</scope>
    <source>
        <strain evidence="23 24">DFI.7.58</strain>
    </source>
</reference>
<dbReference type="PROSITE" id="PS01050">
    <property type="entry name" value="YJEF_C_2"/>
    <property type="match status" value="1"/>
</dbReference>
<comment type="caution">
    <text evidence="18">Lacks conserved residue(s) required for the propagation of feature annotation.</text>
</comment>
<evidence type="ECO:0000259" key="21">
    <source>
        <dbReference type="PROSITE" id="PS51383"/>
    </source>
</evidence>
<dbReference type="InterPro" id="IPR029056">
    <property type="entry name" value="Ribokinase-like"/>
</dbReference>
<comment type="catalytic activity">
    <reaction evidence="2 18 19">
        <text>(6R)-NADPHX = (6S)-NADPHX</text>
        <dbReference type="Rhea" id="RHEA:32227"/>
        <dbReference type="ChEBI" id="CHEBI:64076"/>
        <dbReference type="ChEBI" id="CHEBI:64077"/>
        <dbReference type="EC" id="5.1.99.6"/>
    </reaction>
</comment>
<keyword evidence="12 17" id="KW-0456">Lyase</keyword>
<feature type="binding site" evidence="18">
    <location>
        <begin position="130"/>
        <end position="136"/>
    </location>
    <ligand>
        <name>(6S)-NADPHX</name>
        <dbReference type="ChEBI" id="CHEBI:64076"/>
    </ligand>
</feature>
<comment type="caution">
    <text evidence="23">The sequence shown here is derived from an EMBL/GenBank/DDBJ whole genome shotgun (WGS) entry which is preliminary data.</text>
</comment>
<feature type="binding site" evidence="18">
    <location>
        <position position="58"/>
    </location>
    <ligand>
        <name>K(+)</name>
        <dbReference type="ChEBI" id="CHEBI:29103"/>
    </ligand>
</feature>
<sequence>MKVLNAEQTRNLEKNAVRSGISYLQLMENAGAAAARFIKKRFPVDQKHIVVLCGKGNNGGDGFVAARHLAELGAKVIVVLTEGQPGTEIAREMFEKLSGTTVKTVNYLETPEIIAPMLSSADYIVDAIYGIGFHGSVPEYLHPLFIVVKSCTATVISLDIPSGVICDTGGIEGKCIRANYTVSFTTLKNAHLLQPGKTYCGQVAVVPVGITAAMVNRQPTTLEVTEQNVARAMVKPRKPESNKGSYGRLLCVCGSVGMAGAAVLSAKAAIRCGAGLVNVALPSAIYPIVASQVVEPVYTLLNHLPNGSLSGESERNLLSFLSRSTACLIGCGLGKSAASVALVTKLLATAKCPLVIDADGINIIAEHIDILKTAKGPVIMTPHPGEMARLLKTNVADVQAHRLEYARSFAAEHNVTMVLKGAGTIAVSPEGKAFLNITGNPGMAKAGSGDVLAGMIASFVAQGVQPLTAAAGCVYLHGMAGDRCAQRLSKCAMLPSDMIEKLPELFLEIER</sequence>
<evidence type="ECO:0000313" key="24">
    <source>
        <dbReference type="Proteomes" id="UP001298681"/>
    </source>
</evidence>
<dbReference type="SUPFAM" id="SSF64153">
    <property type="entry name" value="YjeF N-terminal domain-like"/>
    <property type="match status" value="1"/>
</dbReference>
<name>A0ABS9MHD1_9FIRM</name>
<comment type="function">
    <text evidence="17">Catalyzes the dehydration of the S-form of NAD(P)HX at the expense of ADP, which is converted to AMP. Together with NAD(P)HX epimerase, which catalyzes the epimerization of the S- and R-forms, the enzyme allows the repair of both epimers of NAD(P)HX, a damaged form of NAD(P)H that is a result of enzymatic or heat-dependent hydration.</text>
</comment>
<feature type="binding site" evidence="17">
    <location>
        <position position="383"/>
    </location>
    <ligand>
        <name>(6S)-NADPHX</name>
        <dbReference type="ChEBI" id="CHEBI:64076"/>
    </ligand>
</feature>
<dbReference type="InterPro" id="IPR004443">
    <property type="entry name" value="YjeF_N_dom"/>
</dbReference>
<comment type="similarity">
    <text evidence="18">Belongs to the NnrE/AIBP family.</text>
</comment>
<feature type="binding site" evidence="18">
    <location>
        <position position="159"/>
    </location>
    <ligand>
        <name>(6S)-NADPHX</name>
        <dbReference type="ChEBI" id="CHEBI:64076"/>
    </ligand>
</feature>
<dbReference type="PANTHER" id="PTHR12592">
    <property type="entry name" value="ATP-DEPENDENT (S)-NAD(P)H-HYDRATE DEHYDRATASE FAMILY MEMBER"/>
    <property type="match status" value="1"/>
</dbReference>
<dbReference type="EMBL" id="JAKNHQ010000004">
    <property type="protein sequence ID" value="MCG4610215.1"/>
    <property type="molecule type" value="Genomic_DNA"/>
</dbReference>
<comment type="function">
    <text evidence="14 19">Bifunctional enzyme that catalyzes the epimerization of the S- and R-forms of NAD(P)HX and the dehydration of the S-form of NAD(P)HX at the expense of ADP, which is converted to AMP. This allows the repair of both epimers of NAD(P)HX, a damaged form of NAD(P)H that is a result of enzymatic or heat-dependent hydration.</text>
</comment>
<keyword evidence="24" id="KW-1185">Reference proteome</keyword>
<dbReference type="PIRSF" id="PIRSF017184">
    <property type="entry name" value="Nnr"/>
    <property type="match status" value="1"/>
</dbReference>
<comment type="cofactor">
    <cofactor evidence="18 19">
        <name>K(+)</name>
        <dbReference type="ChEBI" id="CHEBI:29103"/>
    </cofactor>
    <text evidence="18 19">Binds 1 potassium ion per subunit.</text>
</comment>
<comment type="cofactor">
    <cofactor evidence="17">
        <name>Mg(2+)</name>
        <dbReference type="ChEBI" id="CHEBI:18420"/>
    </cofactor>
</comment>
<dbReference type="Pfam" id="PF01256">
    <property type="entry name" value="Carb_kinase"/>
    <property type="match status" value="1"/>
</dbReference>
<dbReference type="PROSITE" id="PS51383">
    <property type="entry name" value="YJEF_C_3"/>
    <property type="match status" value="1"/>
</dbReference>
<evidence type="ECO:0000256" key="3">
    <source>
        <dbReference type="ARBA" id="ARBA00006001"/>
    </source>
</evidence>
<keyword evidence="8 17" id="KW-0521">NADP</keyword>
<evidence type="ECO:0000256" key="9">
    <source>
        <dbReference type="ARBA" id="ARBA00022958"/>
    </source>
</evidence>
<dbReference type="InterPro" id="IPR000631">
    <property type="entry name" value="CARKD"/>
</dbReference>
<feature type="binding site" evidence="18">
    <location>
        <position position="162"/>
    </location>
    <ligand>
        <name>K(+)</name>
        <dbReference type="ChEBI" id="CHEBI:29103"/>
    </ligand>
</feature>
<evidence type="ECO:0000256" key="12">
    <source>
        <dbReference type="ARBA" id="ARBA00023239"/>
    </source>
</evidence>
<keyword evidence="9 18" id="KW-0630">Potassium</keyword>
<dbReference type="NCBIfam" id="TIGR00196">
    <property type="entry name" value="yjeF_cterm"/>
    <property type="match status" value="1"/>
</dbReference>
<dbReference type="InterPro" id="IPR030677">
    <property type="entry name" value="Nnr"/>
</dbReference>
<dbReference type="CDD" id="cd01171">
    <property type="entry name" value="YXKO-related"/>
    <property type="match status" value="1"/>
</dbReference>
<comment type="catalytic activity">
    <reaction evidence="15 17 19">
        <text>(6S)-NADHX + ADP = AMP + phosphate + NADH + H(+)</text>
        <dbReference type="Rhea" id="RHEA:32223"/>
        <dbReference type="ChEBI" id="CHEBI:15378"/>
        <dbReference type="ChEBI" id="CHEBI:43474"/>
        <dbReference type="ChEBI" id="CHEBI:57945"/>
        <dbReference type="ChEBI" id="CHEBI:64074"/>
        <dbReference type="ChEBI" id="CHEBI:456215"/>
        <dbReference type="ChEBI" id="CHEBI:456216"/>
        <dbReference type="EC" id="4.2.1.136"/>
    </reaction>
</comment>
<dbReference type="PANTHER" id="PTHR12592:SF0">
    <property type="entry name" value="ATP-DEPENDENT (S)-NAD(P)H-HYDRATE DEHYDRATASE"/>
    <property type="match status" value="1"/>
</dbReference>
<evidence type="ECO:0000256" key="8">
    <source>
        <dbReference type="ARBA" id="ARBA00022857"/>
    </source>
</evidence>
<dbReference type="HAMAP" id="MF_01965">
    <property type="entry name" value="NADHX_dehydratase"/>
    <property type="match status" value="1"/>
</dbReference>
<evidence type="ECO:0000256" key="11">
    <source>
        <dbReference type="ARBA" id="ARBA00023235"/>
    </source>
</evidence>
<accession>A0ABS9MHD1</accession>
<dbReference type="PROSITE" id="PS51385">
    <property type="entry name" value="YJEF_N"/>
    <property type="match status" value="1"/>
</dbReference>
<feature type="binding site" evidence="17">
    <location>
        <position position="450"/>
    </location>
    <ligand>
        <name>(6S)-NADPHX</name>
        <dbReference type="ChEBI" id="CHEBI:64076"/>
    </ligand>
</feature>
<dbReference type="InterPro" id="IPR017953">
    <property type="entry name" value="Carbohydrate_kinase_pred_CS"/>
</dbReference>